<feature type="compositionally biased region" description="Basic and acidic residues" evidence="1">
    <location>
        <begin position="107"/>
        <end position="123"/>
    </location>
</feature>
<accession>A0A0F9D350</accession>
<proteinExistence type="predicted"/>
<evidence type="ECO:0000313" key="2">
    <source>
        <dbReference type="EMBL" id="KKL06538.1"/>
    </source>
</evidence>
<organism evidence="2">
    <name type="scientific">marine sediment metagenome</name>
    <dbReference type="NCBI Taxonomy" id="412755"/>
    <lineage>
        <taxon>unclassified sequences</taxon>
        <taxon>metagenomes</taxon>
        <taxon>ecological metagenomes</taxon>
    </lineage>
</organism>
<reference evidence="2" key="1">
    <citation type="journal article" date="2015" name="Nature">
        <title>Complex archaea that bridge the gap between prokaryotes and eukaryotes.</title>
        <authorList>
            <person name="Spang A."/>
            <person name="Saw J.H."/>
            <person name="Jorgensen S.L."/>
            <person name="Zaremba-Niedzwiedzka K."/>
            <person name="Martijn J."/>
            <person name="Lind A.E."/>
            <person name="van Eijk R."/>
            <person name="Schleper C."/>
            <person name="Guy L."/>
            <person name="Ettema T.J."/>
        </authorList>
    </citation>
    <scope>NUCLEOTIDE SEQUENCE</scope>
</reference>
<feature type="compositionally biased region" description="Acidic residues" evidence="1">
    <location>
        <begin position="84"/>
        <end position="98"/>
    </location>
</feature>
<comment type="caution">
    <text evidence="2">The sequence shown here is derived from an EMBL/GenBank/DDBJ whole genome shotgun (WGS) entry which is preliminary data.</text>
</comment>
<sequence length="130" mass="14336">MIKVFIKSLKMFGFVTGFSLGSTKQEQTGLDAQKKLVQRVVNVPVSLVMVALPDTLVVGPMQDMVPCLSVAEIEELMTSTPPPTEEELKEAEESETESPPEQVSDAETEKPDPKAEEEIRREMGNVQKTT</sequence>
<name>A0A0F9D350_9ZZZZ</name>
<dbReference type="EMBL" id="LAZR01043664">
    <property type="protein sequence ID" value="KKL06538.1"/>
    <property type="molecule type" value="Genomic_DNA"/>
</dbReference>
<dbReference type="AlphaFoldDB" id="A0A0F9D350"/>
<feature type="region of interest" description="Disordered" evidence="1">
    <location>
        <begin position="76"/>
        <end position="130"/>
    </location>
</feature>
<gene>
    <name evidence="2" type="ORF">LCGC14_2595040</name>
</gene>
<evidence type="ECO:0000256" key="1">
    <source>
        <dbReference type="SAM" id="MobiDB-lite"/>
    </source>
</evidence>
<protein>
    <submittedName>
        <fullName evidence="2">Uncharacterized protein</fullName>
    </submittedName>
</protein>